<evidence type="ECO:0000313" key="1">
    <source>
        <dbReference type="EMBL" id="SDJ23836.1"/>
    </source>
</evidence>
<proteinExistence type="predicted"/>
<protein>
    <recommendedName>
        <fullName evidence="3">Small CPxCG-related zinc finger protein</fullName>
    </recommendedName>
</protein>
<dbReference type="RefSeq" id="WP_092698638.1">
    <property type="nucleotide sequence ID" value="NZ_FNFC01000001.1"/>
</dbReference>
<dbReference type="EMBL" id="FNFC01000001">
    <property type="protein sequence ID" value="SDJ23836.1"/>
    <property type="molecule type" value="Genomic_DNA"/>
</dbReference>
<gene>
    <name evidence="1" type="ORF">SAMN05216226_101268</name>
</gene>
<dbReference type="OrthoDB" id="165929at2157"/>
<reference evidence="1 2" key="1">
    <citation type="submission" date="2016-10" db="EMBL/GenBank/DDBJ databases">
        <authorList>
            <person name="de Groot N.N."/>
        </authorList>
    </citation>
    <scope>NUCLEOTIDE SEQUENCE [LARGE SCALE GENOMIC DNA]</scope>
    <source>
        <strain evidence="1 2">IBRC-M10015</strain>
    </source>
</reference>
<accession>A0A1G8S3P1</accession>
<name>A0A1G8S3P1_9EURY</name>
<sequence>MGTNRVVQGRMVTPKRLAELIEDSEVIEAEPIADADRDCPDCGGDVLEVGYMPSALSFVTGWKCQECDWSEREEGD</sequence>
<dbReference type="InterPro" id="IPR043813">
    <property type="entry name" value="DUF5795"/>
</dbReference>
<dbReference type="Proteomes" id="UP000198856">
    <property type="component" value="Unassembled WGS sequence"/>
</dbReference>
<dbReference type="AlphaFoldDB" id="A0A1G8S3P1"/>
<dbReference type="Pfam" id="PF19108">
    <property type="entry name" value="DUF5795"/>
    <property type="match status" value="1"/>
</dbReference>
<evidence type="ECO:0008006" key="3">
    <source>
        <dbReference type="Google" id="ProtNLM"/>
    </source>
</evidence>
<keyword evidence="2" id="KW-1185">Reference proteome</keyword>
<evidence type="ECO:0000313" key="2">
    <source>
        <dbReference type="Proteomes" id="UP000198856"/>
    </source>
</evidence>
<organism evidence="1 2">
    <name type="scientific">Halovenus aranensis</name>
    <dbReference type="NCBI Taxonomy" id="890420"/>
    <lineage>
        <taxon>Archaea</taxon>
        <taxon>Methanobacteriati</taxon>
        <taxon>Methanobacteriota</taxon>
        <taxon>Stenosarchaea group</taxon>
        <taxon>Halobacteria</taxon>
        <taxon>Halobacteriales</taxon>
        <taxon>Haloarculaceae</taxon>
        <taxon>Halovenus</taxon>
    </lineage>
</organism>